<dbReference type="UniPathway" id="UPA00299"/>
<evidence type="ECO:0000256" key="2">
    <source>
        <dbReference type="ARBA" id="ARBA00008770"/>
    </source>
</evidence>
<dbReference type="GO" id="GO:0004805">
    <property type="term" value="F:trehalose-phosphatase activity"/>
    <property type="evidence" value="ECO:0007669"/>
    <property type="project" value="UniProtKB-EC"/>
</dbReference>
<dbReference type="NCBIfam" id="TIGR01484">
    <property type="entry name" value="HAD-SF-IIB"/>
    <property type="match status" value="1"/>
</dbReference>
<dbReference type="RefSeq" id="WP_123209879.1">
    <property type="nucleotide sequence ID" value="NZ_RJVO01000001.1"/>
</dbReference>
<keyword evidence="4" id="KW-0460">Magnesium</keyword>
<comment type="cofactor">
    <cofactor evidence="4">
        <name>Mg(2+)</name>
        <dbReference type="ChEBI" id="CHEBI:18420"/>
    </cofactor>
</comment>
<dbReference type="SUPFAM" id="SSF56784">
    <property type="entry name" value="HAD-like"/>
    <property type="match status" value="1"/>
</dbReference>
<dbReference type="InterPro" id="IPR006379">
    <property type="entry name" value="HAD-SF_hydro_IIB"/>
</dbReference>
<dbReference type="GO" id="GO:0005992">
    <property type="term" value="P:trehalose biosynthetic process"/>
    <property type="evidence" value="ECO:0007669"/>
    <property type="project" value="UniProtKB-UniPathway"/>
</dbReference>
<dbReference type="FunCoup" id="A0A3N0VJU8">
    <property type="interactions" value="55"/>
</dbReference>
<dbReference type="InParanoid" id="A0A3N0VJU8"/>
<accession>A0A3N0VJU8</accession>
<evidence type="ECO:0000313" key="5">
    <source>
        <dbReference type="EMBL" id="ROH93027.1"/>
    </source>
</evidence>
<keyword evidence="3 4" id="KW-0378">Hydrolase</keyword>
<dbReference type="Proteomes" id="UP000282106">
    <property type="component" value="Unassembled WGS sequence"/>
</dbReference>
<keyword evidence="4" id="KW-0479">Metal-binding</keyword>
<comment type="pathway">
    <text evidence="1 4">Glycan biosynthesis; trehalose biosynthesis.</text>
</comment>
<proteinExistence type="inferred from homology"/>
<evidence type="ECO:0000256" key="3">
    <source>
        <dbReference type="ARBA" id="ARBA00022801"/>
    </source>
</evidence>
<name>A0A3N0VJU8_9GAMM</name>
<comment type="similarity">
    <text evidence="2 4">Belongs to the trehalose phosphatase family.</text>
</comment>
<comment type="function">
    <text evidence="4">Removes the phosphate from trehalose 6-phosphate to produce free trehalose.</text>
</comment>
<evidence type="ECO:0000313" key="6">
    <source>
        <dbReference type="Proteomes" id="UP000282106"/>
    </source>
</evidence>
<dbReference type="Gene3D" id="3.30.70.1020">
    <property type="entry name" value="Trehalose-6-phosphate phosphatase related protein, domain 2"/>
    <property type="match status" value="1"/>
</dbReference>
<dbReference type="Gene3D" id="3.40.50.1000">
    <property type="entry name" value="HAD superfamily/HAD-like"/>
    <property type="match status" value="1"/>
</dbReference>
<protein>
    <recommendedName>
        <fullName evidence="4">Trehalose 6-phosphate phosphatase</fullName>
        <ecNumber evidence="4">3.1.3.12</ecNumber>
    </recommendedName>
</protein>
<dbReference type="Pfam" id="PF02358">
    <property type="entry name" value="Trehalose_PPase"/>
    <property type="match status" value="1"/>
</dbReference>
<dbReference type="InterPro" id="IPR003337">
    <property type="entry name" value="Trehalose_PPase"/>
</dbReference>
<dbReference type="GO" id="GO:0000287">
    <property type="term" value="F:magnesium ion binding"/>
    <property type="evidence" value="ECO:0007669"/>
    <property type="project" value="UniProtKB-ARBA"/>
</dbReference>
<sequence length="241" mass="26026">MTDLIRLRAEEVALFLDFDGTLVALADHPDAIQPPAQLHSLLPALQKRLNKALAVVSGRPLQQLERHLPPGLALAGIHGGEWRWPGQAPQRMPTASLDPARRSLADWQAPPGVWIEDKDLALAVHYRARPGSAALCEQRAAAAAALADARLLAGKQVFEIKPRGIDKGTALRRFMAAAPFAGRLPVFVGDDVTDEDGFAAAQALGGIGIKVGVGDSRARHRFHDTQEVFQWLNSLLLHPPT</sequence>
<dbReference type="PANTHER" id="PTHR43768:SF3">
    <property type="entry name" value="TREHALOSE 6-PHOSPHATE PHOSPHATASE"/>
    <property type="match status" value="1"/>
</dbReference>
<gene>
    <name evidence="5" type="primary">otsB</name>
    <name evidence="5" type="ORF">ED208_00355</name>
</gene>
<reference evidence="5 6" key="1">
    <citation type="submission" date="2018-10" db="EMBL/GenBank/DDBJ databases">
        <authorList>
            <person name="Chen W.-M."/>
        </authorList>
    </citation>
    <scope>NUCLEOTIDE SEQUENCE [LARGE SCALE GENOMIC DNA]</scope>
    <source>
        <strain evidence="5 6">THS-13</strain>
    </source>
</reference>
<dbReference type="PANTHER" id="PTHR43768">
    <property type="entry name" value="TREHALOSE 6-PHOSPHATE PHOSPHATASE"/>
    <property type="match status" value="1"/>
</dbReference>
<keyword evidence="6" id="KW-1185">Reference proteome</keyword>
<evidence type="ECO:0000256" key="1">
    <source>
        <dbReference type="ARBA" id="ARBA00005199"/>
    </source>
</evidence>
<organism evidence="5 6">
    <name type="scientific">Stagnimonas aquatica</name>
    <dbReference type="NCBI Taxonomy" id="2689987"/>
    <lineage>
        <taxon>Bacteria</taxon>
        <taxon>Pseudomonadati</taxon>
        <taxon>Pseudomonadota</taxon>
        <taxon>Gammaproteobacteria</taxon>
        <taxon>Nevskiales</taxon>
        <taxon>Nevskiaceae</taxon>
        <taxon>Stagnimonas</taxon>
    </lineage>
</organism>
<comment type="catalytic activity">
    <reaction evidence="4">
        <text>alpha,alpha-trehalose 6-phosphate + H2O = alpha,alpha-trehalose + phosphate</text>
        <dbReference type="Rhea" id="RHEA:23420"/>
        <dbReference type="ChEBI" id="CHEBI:15377"/>
        <dbReference type="ChEBI" id="CHEBI:16551"/>
        <dbReference type="ChEBI" id="CHEBI:43474"/>
        <dbReference type="ChEBI" id="CHEBI:58429"/>
        <dbReference type="EC" id="3.1.3.12"/>
    </reaction>
</comment>
<dbReference type="NCBIfam" id="TIGR00685">
    <property type="entry name" value="T6PP"/>
    <property type="match status" value="1"/>
</dbReference>
<dbReference type="AlphaFoldDB" id="A0A3N0VJU8"/>
<dbReference type="EMBL" id="RJVO01000001">
    <property type="protein sequence ID" value="ROH93027.1"/>
    <property type="molecule type" value="Genomic_DNA"/>
</dbReference>
<dbReference type="PROSITE" id="PS01228">
    <property type="entry name" value="COF_1"/>
    <property type="match status" value="1"/>
</dbReference>
<dbReference type="InterPro" id="IPR044651">
    <property type="entry name" value="OTSB-like"/>
</dbReference>
<comment type="caution">
    <text evidence="5">The sequence shown here is derived from an EMBL/GenBank/DDBJ whole genome shotgun (WGS) entry which is preliminary data.</text>
</comment>
<dbReference type="EC" id="3.1.3.12" evidence="4"/>
<dbReference type="InterPro" id="IPR036412">
    <property type="entry name" value="HAD-like_sf"/>
</dbReference>
<evidence type="ECO:0000256" key="4">
    <source>
        <dbReference type="RuleBase" id="RU361117"/>
    </source>
</evidence>
<dbReference type="InterPro" id="IPR023214">
    <property type="entry name" value="HAD_sf"/>
</dbReference>